<dbReference type="STRING" id="351656.Xvie_02712"/>
<evidence type="ECO:0000313" key="2">
    <source>
        <dbReference type="Proteomes" id="UP000194350"/>
    </source>
</evidence>
<reference evidence="1 2" key="1">
    <citation type="submission" date="2016-10" db="EMBL/GenBank/DDBJ databases">
        <title>Systematic genetic and metabolomic analysis of Xenorhabdus and Photorhabdus spp., highlights the requirements for a dual symbiotic and pathogenic life style.</title>
        <authorList>
            <person name="Tobias N.J."/>
            <person name="Wolff H."/>
            <person name="Djahanschiri B."/>
            <person name="Pidot S.J."/>
            <person name="Stinear T.P."/>
            <person name="Ebersberger I."/>
            <person name="Bode H.B."/>
        </authorList>
    </citation>
    <scope>NUCLEOTIDE SEQUENCE [LARGE SCALE GENOMIC DNA]</scope>
    <source>
        <strain evidence="1 2">DSM 22392</strain>
    </source>
</reference>
<comment type="caution">
    <text evidence="1">The sequence shown here is derived from an EMBL/GenBank/DDBJ whole genome shotgun (WGS) entry which is preliminary data.</text>
</comment>
<protein>
    <recommendedName>
        <fullName evidence="3">Thioesterase</fullName>
    </recommendedName>
</protein>
<dbReference type="InterPro" id="IPR029069">
    <property type="entry name" value="HotDog_dom_sf"/>
</dbReference>
<dbReference type="CDD" id="cd00586">
    <property type="entry name" value="4HBT"/>
    <property type="match status" value="1"/>
</dbReference>
<accession>A0A1Y2S9W1</accession>
<proteinExistence type="predicted"/>
<sequence>MFSKEYLVDDNHLDFQGIADGLYYPFYLEWARHAFMKEALGLDLEEEFKAGRMHIILEYSLRFRKSLQQGNKMQVTCKVTKNEKRNRVNFEQQILVDGVVYADATFVATCLVNGRPTVPEIVMNAIVD</sequence>
<name>A0A1Y2S9W1_9GAMM</name>
<dbReference type="Gene3D" id="3.10.129.10">
    <property type="entry name" value="Hotdog Thioesterase"/>
    <property type="match status" value="1"/>
</dbReference>
<dbReference type="SUPFAM" id="SSF54637">
    <property type="entry name" value="Thioesterase/thiol ester dehydrase-isomerase"/>
    <property type="match status" value="1"/>
</dbReference>
<dbReference type="AlphaFoldDB" id="A0A1Y2S9W1"/>
<keyword evidence="2" id="KW-1185">Reference proteome</keyword>
<dbReference type="RefSeq" id="WP_086109802.1">
    <property type="nucleotide sequence ID" value="NZ_CAWNGD010000057.1"/>
</dbReference>
<evidence type="ECO:0008006" key="3">
    <source>
        <dbReference type="Google" id="ProtNLM"/>
    </source>
</evidence>
<dbReference type="Pfam" id="PF13279">
    <property type="entry name" value="4HBT_2"/>
    <property type="match status" value="1"/>
</dbReference>
<evidence type="ECO:0000313" key="1">
    <source>
        <dbReference type="EMBL" id="OTA15431.1"/>
    </source>
</evidence>
<dbReference type="Proteomes" id="UP000194350">
    <property type="component" value="Unassembled WGS sequence"/>
</dbReference>
<dbReference type="EMBL" id="MUBJ01000015">
    <property type="protein sequence ID" value="OTA15431.1"/>
    <property type="molecule type" value="Genomic_DNA"/>
</dbReference>
<gene>
    <name evidence="1" type="ORF">Xvie_02712</name>
</gene>
<organism evidence="1 2">
    <name type="scientific">Xenorhabdus vietnamensis</name>
    <dbReference type="NCBI Taxonomy" id="351656"/>
    <lineage>
        <taxon>Bacteria</taxon>
        <taxon>Pseudomonadati</taxon>
        <taxon>Pseudomonadota</taxon>
        <taxon>Gammaproteobacteria</taxon>
        <taxon>Enterobacterales</taxon>
        <taxon>Morganellaceae</taxon>
        <taxon>Xenorhabdus</taxon>
    </lineage>
</organism>
<dbReference type="OrthoDB" id="9799036at2"/>